<reference evidence="19 20" key="1">
    <citation type="submission" date="2024-06" db="EMBL/GenBank/DDBJ databases">
        <title>A chromosome-level genome assembly of beet webworm, Loxostege sticticalis.</title>
        <authorList>
            <person name="Zhang Y."/>
        </authorList>
    </citation>
    <scope>NUCLEOTIDE SEQUENCE [LARGE SCALE GENOMIC DNA]</scope>
    <source>
        <strain evidence="19">AQ028</strain>
        <tissue evidence="19">Male pupae</tissue>
    </source>
</reference>
<evidence type="ECO:0000256" key="2">
    <source>
        <dbReference type="ARBA" id="ARBA00003690"/>
    </source>
</evidence>
<feature type="binding site" description="axial binding residue" evidence="16">
    <location>
        <position position="405"/>
    </location>
    <ligand>
        <name>heme</name>
        <dbReference type="ChEBI" id="CHEBI:30413"/>
    </ligand>
    <ligandPart>
        <name>Fe</name>
        <dbReference type="ChEBI" id="CHEBI:18248"/>
    </ligandPart>
</feature>
<gene>
    <name evidence="19" type="ORF">ABMA28_002334</name>
</gene>
<keyword evidence="7 16" id="KW-0349">Heme</keyword>
<keyword evidence="18" id="KW-1133">Transmembrane helix</keyword>
<comment type="similarity">
    <text evidence="5 17">Belongs to the cytochrome P450 family.</text>
</comment>
<dbReference type="GO" id="GO:0046872">
    <property type="term" value="F:metal ion binding"/>
    <property type="evidence" value="ECO:0007669"/>
    <property type="project" value="UniProtKB-KW"/>
</dbReference>
<comment type="subcellular location">
    <subcellularLocation>
        <location evidence="4">Endoplasmic reticulum membrane</location>
        <topology evidence="4">Peripheral membrane protein</topology>
    </subcellularLocation>
    <subcellularLocation>
        <location evidence="3">Microsome membrane</location>
        <topology evidence="3">Peripheral membrane protein</topology>
    </subcellularLocation>
</comment>
<evidence type="ECO:0000256" key="14">
    <source>
        <dbReference type="ARBA" id="ARBA00023136"/>
    </source>
</evidence>
<evidence type="ECO:0000256" key="15">
    <source>
        <dbReference type="ARBA" id="ARBA00047827"/>
    </source>
</evidence>
<dbReference type="EMBL" id="JBEDNZ010000012">
    <property type="protein sequence ID" value="KAL0831540.1"/>
    <property type="molecule type" value="Genomic_DNA"/>
</dbReference>
<keyword evidence="14 18" id="KW-0472">Membrane</keyword>
<comment type="caution">
    <text evidence="19">The sequence shown here is derived from an EMBL/GenBank/DDBJ whole genome shotgun (WGS) entry which is preliminary data.</text>
</comment>
<evidence type="ECO:0000256" key="7">
    <source>
        <dbReference type="ARBA" id="ARBA00022617"/>
    </source>
</evidence>
<comment type="catalytic activity">
    <reaction evidence="15">
        <text>an organic molecule + reduced [NADPH--hemoprotein reductase] + O2 = an alcohol + oxidized [NADPH--hemoprotein reductase] + H2O + H(+)</text>
        <dbReference type="Rhea" id="RHEA:17149"/>
        <dbReference type="Rhea" id="RHEA-COMP:11964"/>
        <dbReference type="Rhea" id="RHEA-COMP:11965"/>
        <dbReference type="ChEBI" id="CHEBI:15377"/>
        <dbReference type="ChEBI" id="CHEBI:15378"/>
        <dbReference type="ChEBI" id="CHEBI:15379"/>
        <dbReference type="ChEBI" id="CHEBI:30879"/>
        <dbReference type="ChEBI" id="CHEBI:57618"/>
        <dbReference type="ChEBI" id="CHEBI:58210"/>
        <dbReference type="ChEBI" id="CHEBI:142491"/>
        <dbReference type="EC" id="1.14.14.1"/>
    </reaction>
</comment>
<dbReference type="Proteomes" id="UP001549921">
    <property type="component" value="Unassembled WGS sequence"/>
</dbReference>
<dbReference type="Gene3D" id="1.10.630.10">
    <property type="entry name" value="Cytochrome P450"/>
    <property type="match status" value="1"/>
</dbReference>
<organism evidence="19 20">
    <name type="scientific">Loxostege sticticalis</name>
    <name type="common">Beet webworm moth</name>
    <dbReference type="NCBI Taxonomy" id="481309"/>
    <lineage>
        <taxon>Eukaryota</taxon>
        <taxon>Metazoa</taxon>
        <taxon>Ecdysozoa</taxon>
        <taxon>Arthropoda</taxon>
        <taxon>Hexapoda</taxon>
        <taxon>Insecta</taxon>
        <taxon>Pterygota</taxon>
        <taxon>Neoptera</taxon>
        <taxon>Endopterygota</taxon>
        <taxon>Lepidoptera</taxon>
        <taxon>Glossata</taxon>
        <taxon>Ditrysia</taxon>
        <taxon>Pyraloidea</taxon>
        <taxon>Crambidae</taxon>
        <taxon>Pyraustinae</taxon>
        <taxon>Loxostege</taxon>
    </lineage>
</organism>
<evidence type="ECO:0000313" key="19">
    <source>
        <dbReference type="EMBL" id="KAL0831540.1"/>
    </source>
</evidence>
<comment type="cofactor">
    <cofactor evidence="1 16">
        <name>heme</name>
        <dbReference type="ChEBI" id="CHEBI:30413"/>
    </cofactor>
</comment>
<evidence type="ECO:0000256" key="6">
    <source>
        <dbReference type="ARBA" id="ARBA00012109"/>
    </source>
</evidence>
<dbReference type="GO" id="GO:0016712">
    <property type="term" value="F:oxidoreductase activity, acting on paired donors, with incorporation or reduction of molecular oxygen, reduced flavin or flavoprotein as one donor, and incorporation of one atom of oxygen"/>
    <property type="evidence" value="ECO:0007669"/>
    <property type="project" value="UniProtKB-EC"/>
</dbReference>
<dbReference type="InterPro" id="IPR017972">
    <property type="entry name" value="Cyt_P450_CS"/>
</dbReference>
<dbReference type="PROSITE" id="PS00086">
    <property type="entry name" value="CYTOCHROME_P450"/>
    <property type="match status" value="1"/>
</dbReference>
<evidence type="ECO:0000313" key="20">
    <source>
        <dbReference type="Proteomes" id="UP001549921"/>
    </source>
</evidence>
<protein>
    <recommendedName>
        <fullName evidence="6">unspecific monooxygenase</fullName>
        <ecNumber evidence="6">1.14.14.1</ecNumber>
    </recommendedName>
</protein>
<dbReference type="PRINTS" id="PR00465">
    <property type="entry name" value="EP450IV"/>
</dbReference>
<dbReference type="PRINTS" id="PR00385">
    <property type="entry name" value="P450"/>
</dbReference>
<keyword evidence="18" id="KW-0812">Transmembrane</keyword>
<evidence type="ECO:0000256" key="3">
    <source>
        <dbReference type="ARBA" id="ARBA00004174"/>
    </source>
</evidence>
<evidence type="ECO:0000256" key="4">
    <source>
        <dbReference type="ARBA" id="ARBA00004406"/>
    </source>
</evidence>
<evidence type="ECO:0000256" key="9">
    <source>
        <dbReference type="ARBA" id="ARBA00022824"/>
    </source>
</evidence>
<dbReference type="SUPFAM" id="SSF48264">
    <property type="entry name" value="Cytochrome P450"/>
    <property type="match status" value="1"/>
</dbReference>
<keyword evidence="10" id="KW-0492">Microsome</keyword>
<comment type="function">
    <text evidence="2">May be involved in the metabolism of insect hormones and in the breakdown of synthetic insecticides.</text>
</comment>
<sequence>MFFESFVLNLSVLLVLIVALTFDYVTKFFSYWYVRHIPNKTPIPFLGTDYHRIFGIRTNTEQVNALYSQYPKEKFVGSIKSRIPDLIVKDPDAFKTILSTDFADFHCRGLGLDKSQDVCLRNNLFYAEGEKWTLLREGLKSILSNLKCDPEASLHDCLSGTNGDTNVQQLLSKVLDGIFKDLLLDESSDGRVISGMRSTVQKRTFVDKLKTYLKHIFPSLYVMFGLVTMPGEPSTKTKKELEKSNLAKIIKDGSIFQLGLKEKKRSLNEIDFAFAVLSTFITEGYVPCHNLLTSLMYDLAINQEVQKKVRASDDEYLDAVIKESLRLHPPYSVITRQCVKMYQYPESDLIIDKKITINVPVEAMHKDERFYKNPQEFVPERFLATETSPTHSFAYLPFGAGPRKCIGEQLSMQITRTVTKAVLMNYQLEVCDRTPKHLTLADHNFGRVVDRDVWLRFKPIRC</sequence>
<dbReference type="InterPro" id="IPR036396">
    <property type="entry name" value="Cyt_P450_sf"/>
</dbReference>
<dbReference type="GO" id="GO:0005789">
    <property type="term" value="C:endoplasmic reticulum membrane"/>
    <property type="evidence" value="ECO:0007669"/>
    <property type="project" value="UniProtKB-SubCell"/>
</dbReference>
<evidence type="ECO:0000256" key="16">
    <source>
        <dbReference type="PIRSR" id="PIRSR602403-1"/>
    </source>
</evidence>
<keyword evidence="13 17" id="KW-0503">Monooxygenase</keyword>
<dbReference type="AlphaFoldDB" id="A0ABD0T0Q1"/>
<keyword evidence="12 16" id="KW-0408">Iron</keyword>
<dbReference type="PANTHER" id="PTHR24292:SF54">
    <property type="entry name" value="CYP9F3-RELATED"/>
    <property type="match status" value="1"/>
</dbReference>
<evidence type="ECO:0000256" key="17">
    <source>
        <dbReference type="RuleBase" id="RU000461"/>
    </source>
</evidence>
<evidence type="ECO:0000256" key="18">
    <source>
        <dbReference type="SAM" id="Phobius"/>
    </source>
</evidence>
<dbReference type="EC" id="1.14.14.1" evidence="6"/>
<evidence type="ECO:0000256" key="13">
    <source>
        <dbReference type="ARBA" id="ARBA00023033"/>
    </source>
</evidence>
<keyword evidence="9" id="KW-0256">Endoplasmic reticulum</keyword>
<dbReference type="InterPro" id="IPR050476">
    <property type="entry name" value="Insect_CytP450_Detox"/>
</dbReference>
<dbReference type="InterPro" id="IPR002403">
    <property type="entry name" value="Cyt_P450_E_grp-IV"/>
</dbReference>
<dbReference type="Pfam" id="PF00067">
    <property type="entry name" value="p450"/>
    <property type="match status" value="1"/>
</dbReference>
<evidence type="ECO:0000256" key="5">
    <source>
        <dbReference type="ARBA" id="ARBA00010617"/>
    </source>
</evidence>
<evidence type="ECO:0000256" key="1">
    <source>
        <dbReference type="ARBA" id="ARBA00001971"/>
    </source>
</evidence>
<evidence type="ECO:0000256" key="12">
    <source>
        <dbReference type="ARBA" id="ARBA00023004"/>
    </source>
</evidence>
<feature type="transmembrane region" description="Helical" evidence="18">
    <location>
        <begin position="6"/>
        <end position="25"/>
    </location>
</feature>
<accession>A0ABD0T0Q1</accession>
<dbReference type="InterPro" id="IPR001128">
    <property type="entry name" value="Cyt_P450"/>
</dbReference>
<proteinExistence type="inferred from homology"/>
<keyword evidence="11 17" id="KW-0560">Oxidoreductase</keyword>
<keyword evidence="8 16" id="KW-0479">Metal-binding</keyword>
<evidence type="ECO:0000256" key="10">
    <source>
        <dbReference type="ARBA" id="ARBA00022848"/>
    </source>
</evidence>
<dbReference type="PANTHER" id="PTHR24292">
    <property type="entry name" value="CYTOCHROME P450"/>
    <property type="match status" value="1"/>
</dbReference>
<name>A0ABD0T0Q1_LOXSC</name>
<evidence type="ECO:0000256" key="8">
    <source>
        <dbReference type="ARBA" id="ARBA00022723"/>
    </source>
</evidence>
<evidence type="ECO:0000256" key="11">
    <source>
        <dbReference type="ARBA" id="ARBA00023002"/>
    </source>
</evidence>